<organism evidence="1 2">
    <name type="scientific">Mycobacteroides chelonae</name>
    <name type="common">Mycobacterium chelonae</name>
    <dbReference type="NCBI Taxonomy" id="1774"/>
    <lineage>
        <taxon>Bacteria</taxon>
        <taxon>Bacillati</taxon>
        <taxon>Actinomycetota</taxon>
        <taxon>Actinomycetes</taxon>
        <taxon>Mycobacteriales</taxon>
        <taxon>Mycobacteriaceae</taxon>
        <taxon>Mycobacteroides</taxon>
    </lineage>
</organism>
<dbReference type="AlphaFoldDB" id="A0A1S1LGN0"/>
<protein>
    <submittedName>
        <fullName evidence="1">Uncharacterized protein</fullName>
    </submittedName>
</protein>
<dbReference type="EMBL" id="MLIQ01000042">
    <property type="protein sequence ID" value="OHU47305.1"/>
    <property type="molecule type" value="Genomic_DNA"/>
</dbReference>
<gene>
    <name evidence="1" type="ORF">BKG82_27015</name>
</gene>
<sequence length="162" mass="17285">MADDFAGRAAILDGLWPDVDPEAILAAADDLLSRIEPRLLLAVVLQDKAGQPPTPLAYLKVAGEKMRQRIYNGARSDEKPPASGAAVVYLQLLSADGDQVVEATAISRKQAARLLIQAAMASRQPGRFVATMLAASADTVIEHFQNNPLPKPGPDPERPGPR</sequence>
<dbReference type="Proteomes" id="UP000180043">
    <property type="component" value="Unassembled WGS sequence"/>
</dbReference>
<proteinExistence type="predicted"/>
<evidence type="ECO:0000313" key="2">
    <source>
        <dbReference type="Proteomes" id="UP000180043"/>
    </source>
</evidence>
<accession>A0A1S1LGN0</accession>
<comment type="caution">
    <text evidence="1">The sequence shown here is derived from an EMBL/GenBank/DDBJ whole genome shotgun (WGS) entry which is preliminary data.</text>
</comment>
<reference evidence="1 2" key="1">
    <citation type="submission" date="2016-10" db="EMBL/GenBank/DDBJ databases">
        <title>Evaluation of Human, Veterinary and Environmental Mycobacterium chelonae Isolates by Core Genome Phylogenomic Analysis, Targeted Gene Comparison, and Anti-microbial Susceptibility Patterns: A Tale of Mistaken Identities.</title>
        <authorList>
            <person name="Fogelson S.B."/>
            <person name="Camus A.C."/>
            <person name="Lorenz W."/>
            <person name="Vasireddy R."/>
            <person name="Vasireddy S."/>
            <person name="Smith T."/>
            <person name="Brown-Elliott B.A."/>
            <person name="Wallace R.J.Jr."/>
            <person name="Hasan N.A."/>
            <person name="Reischl U."/>
            <person name="Sanchez S."/>
        </authorList>
    </citation>
    <scope>NUCLEOTIDE SEQUENCE [LARGE SCALE GENOMIC DNA]</scope>
    <source>
        <strain evidence="1 2">15515</strain>
    </source>
</reference>
<name>A0A1S1LGN0_MYCCH</name>
<evidence type="ECO:0000313" key="1">
    <source>
        <dbReference type="EMBL" id="OHU47305.1"/>
    </source>
</evidence>